<protein>
    <submittedName>
        <fullName evidence="2">Uncharacterized protein</fullName>
    </submittedName>
</protein>
<keyword evidence="3" id="KW-1185">Reference proteome</keyword>
<dbReference type="AlphaFoldDB" id="A0A220UDB3"/>
<evidence type="ECO:0000256" key="1">
    <source>
        <dbReference type="SAM" id="MobiDB-lite"/>
    </source>
</evidence>
<sequence>MRLRKPVLRALAEQEDRGLGERAVPAKQAPCLERSTVISGRTDRLAKLGELFGVEVLDGGTGGRFVFELCAAAVVVELTALGVGELLRFVSDAQEHVAVHGLVDVLARRDVDAEDGAVAIEWQSIDVCAHRRNREIDPGLSERVLLVDGDHITPGAAPPEPSRAPGPWAPRARTTGSG</sequence>
<feature type="region of interest" description="Disordered" evidence="1">
    <location>
        <begin position="150"/>
        <end position="178"/>
    </location>
</feature>
<reference evidence="3" key="1">
    <citation type="submission" date="2017-07" db="EMBL/GenBank/DDBJ databases">
        <title>Brachybacterium sp. VR2415.</title>
        <authorList>
            <person name="Tak E.J."/>
            <person name="Bae J.-W."/>
        </authorList>
    </citation>
    <scope>NUCLEOTIDE SEQUENCE [LARGE SCALE GENOMIC DNA]</scope>
    <source>
        <strain evidence="3">VR2415</strain>
    </source>
</reference>
<proteinExistence type="predicted"/>
<organism evidence="2 3">
    <name type="scientific">Brachybacterium avium</name>
    <dbReference type="NCBI Taxonomy" id="2017485"/>
    <lineage>
        <taxon>Bacteria</taxon>
        <taxon>Bacillati</taxon>
        <taxon>Actinomycetota</taxon>
        <taxon>Actinomycetes</taxon>
        <taxon>Micrococcales</taxon>
        <taxon>Dermabacteraceae</taxon>
        <taxon>Brachybacterium</taxon>
    </lineage>
</organism>
<dbReference type="Proteomes" id="UP000198398">
    <property type="component" value="Chromosome"/>
</dbReference>
<evidence type="ECO:0000313" key="3">
    <source>
        <dbReference type="Proteomes" id="UP000198398"/>
    </source>
</evidence>
<accession>A0A220UDB3</accession>
<feature type="compositionally biased region" description="Pro residues" evidence="1">
    <location>
        <begin position="156"/>
        <end position="168"/>
    </location>
</feature>
<name>A0A220UDB3_9MICO</name>
<evidence type="ECO:0000313" key="2">
    <source>
        <dbReference type="EMBL" id="ASK66204.1"/>
    </source>
</evidence>
<gene>
    <name evidence="2" type="ORF">CFK39_10685</name>
</gene>
<dbReference type="EMBL" id="CP022316">
    <property type="protein sequence ID" value="ASK66204.1"/>
    <property type="molecule type" value="Genomic_DNA"/>
</dbReference>
<dbReference type="KEGG" id="brv:CFK39_10685"/>